<dbReference type="Proteomes" id="UP000239814">
    <property type="component" value="Chromosome"/>
</dbReference>
<dbReference type="Pfam" id="PF03772">
    <property type="entry name" value="Competence"/>
    <property type="match status" value="1"/>
</dbReference>
<dbReference type="InterPro" id="IPR052159">
    <property type="entry name" value="Competence_DNA_uptake"/>
</dbReference>
<dbReference type="OrthoDB" id="7177610at2"/>
<accession>A0A2S0KKT3</accession>
<feature type="domain" description="ComEC/Rec2-related protein" evidence="7">
    <location>
        <begin position="214"/>
        <end position="484"/>
    </location>
</feature>
<dbReference type="PANTHER" id="PTHR30619">
    <property type="entry name" value="DNA INTERNALIZATION/COMPETENCE PROTEIN COMEC/REC2"/>
    <property type="match status" value="1"/>
</dbReference>
<dbReference type="NCBIfam" id="TIGR00360">
    <property type="entry name" value="ComEC_N-term"/>
    <property type="match status" value="1"/>
</dbReference>
<feature type="transmembrane region" description="Helical" evidence="6">
    <location>
        <begin position="464"/>
        <end position="482"/>
    </location>
</feature>
<dbReference type="RefSeq" id="WP_105943965.1">
    <property type="nucleotide sequence ID" value="NZ_CP027433.1"/>
</dbReference>
<proteinExistence type="predicted"/>
<keyword evidence="3 6" id="KW-0812">Transmembrane</keyword>
<feature type="transmembrane region" description="Helical" evidence="6">
    <location>
        <begin position="363"/>
        <end position="386"/>
    </location>
</feature>
<feature type="transmembrane region" description="Helical" evidence="6">
    <location>
        <begin position="310"/>
        <end position="328"/>
    </location>
</feature>
<keyword evidence="2" id="KW-1003">Cell membrane</keyword>
<name>A0A2S0KKT3_9ACTN</name>
<dbReference type="InterPro" id="IPR004477">
    <property type="entry name" value="ComEC_N"/>
</dbReference>
<dbReference type="KEGG" id="git:C6V83_13985"/>
<dbReference type="EMBL" id="CP027433">
    <property type="protein sequence ID" value="AVM02266.1"/>
    <property type="molecule type" value="Genomic_DNA"/>
</dbReference>
<feature type="transmembrane region" description="Helical" evidence="6">
    <location>
        <begin position="266"/>
        <end position="282"/>
    </location>
</feature>
<gene>
    <name evidence="8" type="ORF">C6V83_13985</name>
</gene>
<evidence type="ECO:0000256" key="3">
    <source>
        <dbReference type="ARBA" id="ARBA00022692"/>
    </source>
</evidence>
<sequence>MTVDLRLAGPAAACWVLTGSALVLPLTITVVITAGLVSVAVLAWVALRASRPAVAATAAAVCGVAAAAGAACVLRISITESAPIAQARGLPVVVVQVTGDPVMLRHSGEVRTPVRVVELDRRPHAPVAAELVAGAEAIGDTVPGQRMALRVRVRPPPDGVGRRLVAARLTAVGDIATVSPAPVWQRWAGRVRARLRLLAARSLPPRAAGLFPGLVLGDTGDLDGELRDHFRAAGLTHLTAVSGSNFAIVCGAVVLSLRMLGASTRSTVALGLLSMLGFVVLVRPTDSVLRAAVMGGIGLAGALAARRASALPALGAAVVVVLLFWPQMALAPGFALSVLATLGLVLWAAPIRQRLIRRGVPEVLAVLLAMTLAAQILTTPLVIAISDRVSLVSLPANLLVSPVVGPISLLGTLAAVIGAIGPPDGPGSLAGELLIRATGPEMWWLVGCADALGGRNWSAPEVPGWQAAIVLTLTGAFGYGVWRAHRSRDPT</sequence>
<evidence type="ECO:0000256" key="5">
    <source>
        <dbReference type="ARBA" id="ARBA00023136"/>
    </source>
</evidence>
<dbReference type="PANTHER" id="PTHR30619:SF7">
    <property type="entry name" value="BETA-LACTAMASE DOMAIN PROTEIN"/>
    <property type="match status" value="1"/>
</dbReference>
<evidence type="ECO:0000313" key="8">
    <source>
        <dbReference type="EMBL" id="AVM02266.1"/>
    </source>
</evidence>
<dbReference type="GO" id="GO:0005886">
    <property type="term" value="C:plasma membrane"/>
    <property type="evidence" value="ECO:0007669"/>
    <property type="project" value="UniProtKB-SubCell"/>
</dbReference>
<evidence type="ECO:0000256" key="1">
    <source>
        <dbReference type="ARBA" id="ARBA00004651"/>
    </source>
</evidence>
<keyword evidence="9" id="KW-1185">Reference proteome</keyword>
<keyword evidence="5 6" id="KW-0472">Membrane</keyword>
<reference evidence="8 9" key="1">
    <citation type="submission" date="2018-03" db="EMBL/GenBank/DDBJ databases">
        <title>Characteristics and genome of n-alkane degrading marine bacteria Gordonia iterans isolated from crude oil contaminated in Tae-an, South Korea.</title>
        <authorList>
            <person name="Lee S.-S."/>
            <person name="Kim H."/>
        </authorList>
    </citation>
    <scope>NUCLEOTIDE SEQUENCE [LARGE SCALE GENOMIC DNA]</scope>
    <source>
        <strain evidence="8 9">Co17</strain>
    </source>
</reference>
<feature type="transmembrane region" description="Helical" evidence="6">
    <location>
        <begin position="53"/>
        <end position="74"/>
    </location>
</feature>
<evidence type="ECO:0000256" key="2">
    <source>
        <dbReference type="ARBA" id="ARBA00022475"/>
    </source>
</evidence>
<organism evidence="8 9">
    <name type="scientific">Gordonia iterans</name>
    <dbReference type="NCBI Taxonomy" id="1004901"/>
    <lineage>
        <taxon>Bacteria</taxon>
        <taxon>Bacillati</taxon>
        <taxon>Actinomycetota</taxon>
        <taxon>Actinomycetes</taxon>
        <taxon>Mycobacteriales</taxon>
        <taxon>Gordoniaceae</taxon>
        <taxon>Gordonia</taxon>
    </lineage>
</organism>
<evidence type="ECO:0000313" key="9">
    <source>
        <dbReference type="Proteomes" id="UP000239814"/>
    </source>
</evidence>
<evidence type="ECO:0000256" key="6">
    <source>
        <dbReference type="SAM" id="Phobius"/>
    </source>
</evidence>
<feature type="transmembrane region" description="Helical" evidence="6">
    <location>
        <begin position="21"/>
        <end position="47"/>
    </location>
</feature>
<keyword evidence="4 6" id="KW-1133">Transmembrane helix</keyword>
<evidence type="ECO:0000256" key="4">
    <source>
        <dbReference type="ARBA" id="ARBA00022989"/>
    </source>
</evidence>
<comment type="subcellular location">
    <subcellularLocation>
        <location evidence="1">Cell membrane</location>
        <topology evidence="1">Multi-pass membrane protein</topology>
    </subcellularLocation>
</comment>
<dbReference type="AlphaFoldDB" id="A0A2S0KKT3"/>
<evidence type="ECO:0000259" key="7">
    <source>
        <dbReference type="Pfam" id="PF03772"/>
    </source>
</evidence>
<feature type="transmembrane region" description="Helical" evidence="6">
    <location>
        <begin position="334"/>
        <end position="351"/>
    </location>
</feature>
<protein>
    <submittedName>
        <fullName evidence="8">Competence protein ComEC</fullName>
    </submittedName>
</protein>